<dbReference type="EMBL" id="JAXIOK010000012">
    <property type="protein sequence ID" value="KAK4758440.1"/>
    <property type="molecule type" value="Genomic_DNA"/>
</dbReference>
<gene>
    <name evidence="1" type="ORF">SAY87_019741</name>
</gene>
<evidence type="ECO:0000313" key="2">
    <source>
        <dbReference type="Proteomes" id="UP001345219"/>
    </source>
</evidence>
<comment type="caution">
    <text evidence="1">The sequence shown here is derived from an EMBL/GenBank/DDBJ whole genome shotgun (WGS) entry which is preliminary data.</text>
</comment>
<dbReference type="AlphaFoldDB" id="A0AAN7K8D6"/>
<reference evidence="1 2" key="1">
    <citation type="journal article" date="2023" name="Hortic Res">
        <title>Pangenome of water caltrop reveals structural variations and asymmetric subgenome divergence after allopolyploidization.</title>
        <authorList>
            <person name="Zhang X."/>
            <person name="Chen Y."/>
            <person name="Wang L."/>
            <person name="Yuan Y."/>
            <person name="Fang M."/>
            <person name="Shi L."/>
            <person name="Lu R."/>
            <person name="Comes H.P."/>
            <person name="Ma Y."/>
            <person name="Chen Y."/>
            <person name="Huang G."/>
            <person name="Zhou Y."/>
            <person name="Zheng Z."/>
            <person name="Qiu Y."/>
        </authorList>
    </citation>
    <scope>NUCLEOTIDE SEQUENCE [LARGE SCALE GENOMIC DNA]</scope>
    <source>
        <tissue evidence="1">Roots</tissue>
    </source>
</reference>
<evidence type="ECO:0000313" key="1">
    <source>
        <dbReference type="EMBL" id="KAK4758440.1"/>
    </source>
</evidence>
<organism evidence="1 2">
    <name type="scientific">Trapa incisa</name>
    <dbReference type="NCBI Taxonomy" id="236973"/>
    <lineage>
        <taxon>Eukaryota</taxon>
        <taxon>Viridiplantae</taxon>
        <taxon>Streptophyta</taxon>
        <taxon>Embryophyta</taxon>
        <taxon>Tracheophyta</taxon>
        <taxon>Spermatophyta</taxon>
        <taxon>Magnoliopsida</taxon>
        <taxon>eudicotyledons</taxon>
        <taxon>Gunneridae</taxon>
        <taxon>Pentapetalae</taxon>
        <taxon>rosids</taxon>
        <taxon>malvids</taxon>
        <taxon>Myrtales</taxon>
        <taxon>Lythraceae</taxon>
        <taxon>Trapa</taxon>
    </lineage>
</organism>
<sequence length="119" mass="14043">MVLGYFLHRETLLLTVELEGGCLGHFKTMKKCWKLGDAGLFIQRGKWYHWDMHQSKILPEASLRRRETEYTRRKDPFSMFFCAKRLLMQSNFCHLGTVQLLHSATPPETILTLQEQSQR</sequence>
<keyword evidence="2" id="KW-1185">Reference proteome</keyword>
<dbReference type="Proteomes" id="UP001345219">
    <property type="component" value="Chromosome 15"/>
</dbReference>
<protein>
    <submittedName>
        <fullName evidence="1">Uncharacterized protein</fullName>
    </submittedName>
</protein>
<proteinExistence type="predicted"/>
<name>A0AAN7K8D6_9MYRT</name>
<accession>A0AAN7K8D6</accession>